<dbReference type="EMBL" id="MU274921">
    <property type="protein sequence ID" value="KAI0086749.1"/>
    <property type="molecule type" value="Genomic_DNA"/>
</dbReference>
<gene>
    <name evidence="1" type="ORF">BDY19DRAFT_326330</name>
</gene>
<proteinExistence type="predicted"/>
<keyword evidence="2" id="KW-1185">Reference proteome</keyword>
<accession>A0ACB8TXP8</accession>
<sequence>MSSTVPPTEFQYWDLMLASVPQACKYKSERKYTKLPAVEFFVNNTRGIRLSDASKNNFTGLADPDGQVMEEHGEKVSYLFEWPGYKTVKKQMNARRRKGGAVQTRSRVAQQVATIVERFIDEESDCVPSIPGWRVGPGYVEFDKVYLVALKRISKGTWVAELAVRLY</sequence>
<name>A0ACB8TXP8_9APHY</name>
<dbReference type="Proteomes" id="UP001055072">
    <property type="component" value="Unassembled WGS sequence"/>
</dbReference>
<organism evidence="1 2">
    <name type="scientific">Irpex rosettiformis</name>
    <dbReference type="NCBI Taxonomy" id="378272"/>
    <lineage>
        <taxon>Eukaryota</taxon>
        <taxon>Fungi</taxon>
        <taxon>Dikarya</taxon>
        <taxon>Basidiomycota</taxon>
        <taxon>Agaricomycotina</taxon>
        <taxon>Agaricomycetes</taxon>
        <taxon>Polyporales</taxon>
        <taxon>Irpicaceae</taxon>
        <taxon>Irpex</taxon>
    </lineage>
</organism>
<evidence type="ECO:0000313" key="2">
    <source>
        <dbReference type="Proteomes" id="UP001055072"/>
    </source>
</evidence>
<evidence type="ECO:0000313" key="1">
    <source>
        <dbReference type="EMBL" id="KAI0086749.1"/>
    </source>
</evidence>
<reference evidence="1" key="1">
    <citation type="journal article" date="2021" name="Environ. Microbiol.">
        <title>Gene family expansions and transcriptome signatures uncover fungal adaptations to wood decay.</title>
        <authorList>
            <person name="Hage H."/>
            <person name="Miyauchi S."/>
            <person name="Viragh M."/>
            <person name="Drula E."/>
            <person name="Min B."/>
            <person name="Chaduli D."/>
            <person name="Navarro D."/>
            <person name="Favel A."/>
            <person name="Norest M."/>
            <person name="Lesage-Meessen L."/>
            <person name="Balint B."/>
            <person name="Merenyi Z."/>
            <person name="de Eugenio L."/>
            <person name="Morin E."/>
            <person name="Martinez A.T."/>
            <person name="Baldrian P."/>
            <person name="Stursova M."/>
            <person name="Martinez M.J."/>
            <person name="Novotny C."/>
            <person name="Magnuson J.K."/>
            <person name="Spatafora J.W."/>
            <person name="Maurice S."/>
            <person name="Pangilinan J."/>
            <person name="Andreopoulos W."/>
            <person name="LaButti K."/>
            <person name="Hundley H."/>
            <person name="Na H."/>
            <person name="Kuo A."/>
            <person name="Barry K."/>
            <person name="Lipzen A."/>
            <person name="Henrissat B."/>
            <person name="Riley R."/>
            <person name="Ahrendt S."/>
            <person name="Nagy L.G."/>
            <person name="Grigoriev I.V."/>
            <person name="Martin F."/>
            <person name="Rosso M.N."/>
        </authorList>
    </citation>
    <scope>NUCLEOTIDE SEQUENCE</scope>
    <source>
        <strain evidence="1">CBS 384.51</strain>
    </source>
</reference>
<comment type="caution">
    <text evidence="1">The sequence shown here is derived from an EMBL/GenBank/DDBJ whole genome shotgun (WGS) entry which is preliminary data.</text>
</comment>
<protein>
    <submittedName>
        <fullName evidence="1">Uncharacterized protein</fullName>
    </submittedName>
</protein>